<evidence type="ECO:0000256" key="3">
    <source>
        <dbReference type="ARBA" id="ARBA00022692"/>
    </source>
</evidence>
<dbReference type="Gene3D" id="3.40.30.10">
    <property type="entry name" value="Glutaredoxin"/>
    <property type="match status" value="1"/>
</dbReference>
<dbReference type="InterPro" id="IPR028250">
    <property type="entry name" value="DsbDN"/>
</dbReference>
<evidence type="ECO:0000256" key="8">
    <source>
        <dbReference type="SAM" id="Phobius"/>
    </source>
</evidence>
<protein>
    <submittedName>
        <fullName evidence="11">Disulfide bond formation protein DsbD</fullName>
    </submittedName>
</protein>
<evidence type="ECO:0000313" key="12">
    <source>
        <dbReference type="Proteomes" id="UP000264702"/>
    </source>
</evidence>
<feature type="transmembrane region" description="Helical" evidence="8">
    <location>
        <begin position="462"/>
        <end position="484"/>
    </location>
</feature>
<feature type="transmembrane region" description="Helical" evidence="8">
    <location>
        <begin position="431"/>
        <end position="456"/>
    </location>
</feature>
<feature type="transmembrane region" description="Helical" evidence="8">
    <location>
        <begin position="351"/>
        <end position="370"/>
    </location>
</feature>
<accession>A0A372IR43</accession>
<dbReference type="PANTHER" id="PTHR32234">
    <property type="entry name" value="THIOL:DISULFIDE INTERCHANGE PROTEIN DSBD"/>
    <property type="match status" value="1"/>
</dbReference>
<dbReference type="GO" id="GO:0017004">
    <property type="term" value="P:cytochrome complex assembly"/>
    <property type="evidence" value="ECO:0007669"/>
    <property type="project" value="UniProtKB-KW"/>
</dbReference>
<dbReference type="InterPro" id="IPR036249">
    <property type="entry name" value="Thioredoxin-like_sf"/>
</dbReference>
<dbReference type="Pfam" id="PF13899">
    <property type="entry name" value="Thioredoxin_7"/>
    <property type="match status" value="1"/>
</dbReference>
<dbReference type="SUPFAM" id="SSF52833">
    <property type="entry name" value="Thioredoxin-like"/>
    <property type="match status" value="1"/>
</dbReference>
<keyword evidence="6 8" id="KW-0472">Membrane</keyword>
<dbReference type="AlphaFoldDB" id="A0A372IR43"/>
<dbReference type="GO" id="GO:0045454">
    <property type="term" value="P:cell redox homeostasis"/>
    <property type="evidence" value="ECO:0007669"/>
    <property type="project" value="TreeGrafter"/>
</dbReference>
<dbReference type="InterPro" id="IPR003834">
    <property type="entry name" value="Cyt_c_assmbl_TM_dom"/>
</dbReference>
<feature type="signal peptide" evidence="9">
    <location>
        <begin position="1"/>
        <end position="24"/>
    </location>
</feature>
<keyword evidence="7" id="KW-0676">Redox-active center</keyword>
<dbReference type="InterPro" id="IPR013766">
    <property type="entry name" value="Thioredoxin_domain"/>
</dbReference>
<feature type="chain" id="PRO_5016786691" evidence="9">
    <location>
        <begin position="25"/>
        <end position="722"/>
    </location>
</feature>
<dbReference type="PANTHER" id="PTHR32234:SF3">
    <property type="entry name" value="SUPPRESSION OF COPPER SENSITIVITY PROTEIN"/>
    <property type="match status" value="1"/>
</dbReference>
<evidence type="ECO:0000256" key="2">
    <source>
        <dbReference type="ARBA" id="ARBA00022475"/>
    </source>
</evidence>
<comment type="subcellular location">
    <subcellularLocation>
        <location evidence="1">Cell membrane</location>
        <topology evidence="1">Multi-pass membrane protein</topology>
    </subcellularLocation>
</comment>
<reference evidence="11 12" key="1">
    <citation type="submission" date="2018-08" db="EMBL/GenBank/DDBJ databases">
        <title>Acidipila sp. 4G-K13, an acidobacterium isolated from forest soil.</title>
        <authorList>
            <person name="Gao Z.-H."/>
            <person name="Qiu L.-H."/>
        </authorList>
    </citation>
    <scope>NUCLEOTIDE SEQUENCE [LARGE SCALE GENOMIC DNA]</scope>
    <source>
        <strain evidence="11 12">4G-K13</strain>
    </source>
</reference>
<name>A0A372IR43_9BACT</name>
<evidence type="ECO:0000256" key="1">
    <source>
        <dbReference type="ARBA" id="ARBA00004651"/>
    </source>
</evidence>
<evidence type="ECO:0000256" key="4">
    <source>
        <dbReference type="ARBA" id="ARBA00022748"/>
    </source>
</evidence>
<keyword evidence="5 8" id="KW-1133">Transmembrane helix</keyword>
<evidence type="ECO:0000256" key="6">
    <source>
        <dbReference type="ARBA" id="ARBA00023136"/>
    </source>
</evidence>
<feature type="domain" description="Thioredoxin" evidence="10">
    <location>
        <begin position="564"/>
        <end position="708"/>
    </location>
</feature>
<dbReference type="Proteomes" id="UP000264702">
    <property type="component" value="Unassembled WGS sequence"/>
</dbReference>
<dbReference type="GO" id="GO:0005886">
    <property type="term" value="C:plasma membrane"/>
    <property type="evidence" value="ECO:0007669"/>
    <property type="project" value="UniProtKB-SubCell"/>
</dbReference>
<evidence type="ECO:0000313" key="11">
    <source>
        <dbReference type="EMBL" id="RFU17358.1"/>
    </source>
</evidence>
<feature type="transmembrane region" description="Helical" evidence="8">
    <location>
        <begin position="528"/>
        <end position="548"/>
    </location>
</feature>
<evidence type="ECO:0000259" key="10">
    <source>
        <dbReference type="PROSITE" id="PS51352"/>
    </source>
</evidence>
<dbReference type="PROSITE" id="PS51352">
    <property type="entry name" value="THIOREDOXIN_2"/>
    <property type="match status" value="1"/>
</dbReference>
<dbReference type="InterPro" id="IPR035671">
    <property type="entry name" value="DsbD_gamma"/>
</dbReference>
<feature type="transmembrane region" description="Helical" evidence="8">
    <location>
        <begin position="390"/>
        <end position="410"/>
    </location>
</feature>
<keyword evidence="2" id="KW-1003">Cell membrane</keyword>
<dbReference type="OrthoDB" id="9811036at2"/>
<comment type="caution">
    <text evidence="11">The sequence shown here is derived from an EMBL/GenBank/DDBJ whole genome shotgun (WGS) entry which is preliminary data.</text>
</comment>
<proteinExistence type="predicted"/>
<keyword evidence="3 8" id="KW-0812">Transmembrane</keyword>
<feature type="transmembrane region" description="Helical" evidence="8">
    <location>
        <begin position="555"/>
        <end position="575"/>
    </location>
</feature>
<sequence length="722" mass="77216">MRTRLQFALLIFVGVLFAVLQADAATPASAPGPSADSQHLTLELVSPAEAIYPGESFHAGLYFRLESGWHVYWTNAGDSGEPPSAQWTLPAGVTASPIQFPTPRRLPLGPLMDFGYEHEVLFPVPMQVAENFRPAGSTAVIAAKVSWLVCREVCLPGKAEVALTRKVLAAPPSSAEEDASAKVLFTRFAGTMPQPLPATDKATFSSTSKEFTLAVQTGSRESSAEFFPFDQTIIANAAPQPAKPLSSGIALTLTKDDNIQSSPKELHGLVVFPNGKTYEIHAVPGRIPDAPAAAGLTEGGPGTLIKIAGFAFLGGIILNLMPCVFPVLFIKGLALVNSSQHERRQMRLHGWVYTLGIVASFWAVVALLLILRGAGQQLGWGFQFQSPTFIAVMALLLFFLGLSLAGQFEIGLSLTSAGGSLANKGGYAGSFFTGVLAMVVATPCTAPFMGAAIGYALSHSALVSFVVFTALALGLAAPYLLLAYNPRWTKLLPRPGAWMEILKQAVSVPIFGTIIWLVWLFTQLAGTNALLGLLAGFLLLAITGWVLGRWPAKPFSTICAALLVILSVAAPVYAVRNLSSAAMDHVSDSTAKSSWQPFSPALVEQYRMQGRPMLVDFTASWCLSCQVNERVVLDRPDVQQRLKDSGIVLIRADWTRHDESIAQALAALGRSGIPTYVLYDGSVNAQPRLLPEVLTPGIVFSALDSLPKVRQQSAQLVRPSVR</sequence>
<evidence type="ECO:0000256" key="9">
    <source>
        <dbReference type="SAM" id="SignalP"/>
    </source>
</evidence>
<keyword evidence="9" id="KW-0732">Signal</keyword>
<keyword evidence="12" id="KW-1185">Reference proteome</keyword>
<keyword evidence="4" id="KW-0201">Cytochrome c-type biogenesis</keyword>
<dbReference type="Pfam" id="PF02683">
    <property type="entry name" value="DsbD_TM"/>
    <property type="match status" value="1"/>
</dbReference>
<dbReference type="InterPro" id="IPR017937">
    <property type="entry name" value="Thioredoxin_CS"/>
</dbReference>
<feature type="transmembrane region" description="Helical" evidence="8">
    <location>
        <begin position="307"/>
        <end position="330"/>
    </location>
</feature>
<evidence type="ECO:0000256" key="7">
    <source>
        <dbReference type="ARBA" id="ARBA00023284"/>
    </source>
</evidence>
<dbReference type="CDD" id="cd02953">
    <property type="entry name" value="DsbDgamma"/>
    <property type="match status" value="1"/>
</dbReference>
<dbReference type="PROSITE" id="PS00194">
    <property type="entry name" value="THIOREDOXIN_1"/>
    <property type="match status" value="1"/>
</dbReference>
<gene>
    <name evidence="11" type="ORF">D0Y96_04130</name>
</gene>
<feature type="transmembrane region" description="Helical" evidence="8">
    <location>
        <begin position="505"/>
        <end position="522"/>
    </location>
</feature>
<dbReference type="Pfam" id="PF11412">
    <property type="entry name" value="DsbD_N"/>
    <property type="match status" value="1"/>
</dbReference>
<evidence type="ECO:0000256" key="5">
    <source>
        <dbReference type="ARBA" id="ARBA00022989"/>
    </source>
</evidence>
<dbReference type="EMBL" id="QVQT01000002">
    <property type="protein sequence ID" value="RFU17358.1"/>
    <property type="molecule type" value="Genomic_DNA"/>
</dbReference>
<organism evidence="11 12">
    <name type="scientific">Paracidobacterium acidisoli</name>
    <dbReference type="NCBI Taxonomy" id="2303751"/>
    <lineage>
        <taxon>Bacteria</taxon>
        <taxon>Pseudomonadati</taxon>
        <taxon>Acidobacteriota</taxon>
        <taxon>Terriglobia</taxon>
        <taxon>Terriglobales</taxon>
        <taxon>Acidobacteriaceae</taxon>
        <taxon>Paracidobacterium</taxon>
    </lineage>
</organism>
<dbReference type="GO" id="GO:0015035">
    <property type="term" value="F:protein-disulfide reductase activity"/>
    <property type="evidence" value="ECO:0007669"/>
    <property type="project" value="TreeGrafter"/>
</dbReference>